<keyword evidence="9" id="KW-1185">Reference proteome</keyword>
<dbReference type="PANTHER" id="PTHR21066:SF15">
    <property type="entry name" value="GH25962P-RELATED"/>
    <property type="match status" value="1"/>
</dbReference>
<evidence type="ECO:0000256" key="6">
    <source>
        <dbReference type="SAM" id="MobiDB-lite"/>
    </source>
</evidence>
<evidence type="ECO:0000256" key="1">
    <source>
        <dbReference type="ARBA" id="ARBA00004613"/>
    </source>
</evidence>
<feature type="domain" description="OBP47-like" evidence="7">
    <location>
        <begin position="70"/>
        <end position="205"/>
    </location>
</feature>
<dbReference type="InterPro" id="IPR052295">
    <property type="entry name" value="Odorant-binding_protein"/>
</dbReference>
<keyword evidence="5" id="KW-1015">Disulfide bond</keyword>
<evidence type="ECO:0000256" key="4">
    <source>
        <dbReference type="ARBA" id="ARBA00022525"/>
    </source>
</evidence>
<comment type="subcellular location">
    <subcellularLocation>
        <location evidence="1">Secreted</location>
    </subcellularLocation>
</comment>
<dbReference type="EnsemblMetazoa" id="AALFPA23_002748.R2741">
    <property type="protein sequence ID" value="AALFPA23_002748.P2741"/>
    <property type="gene ID" value="AALFPA23_002748"/>
</dbReference>
<evidence type="ECO:0000259" key="7">
    <source>
        <dbReference type="Pfam" id="PF22651"/>
    </source>
</evidence>
<evidence type="ECO:0000256" key="5">
    <source>
        <dbReference type="ARBA" id="ARBA00023157"/>
    </source>
</evidence>
<keyword evidence="4" id="KW-0964">Secreted</keyword>
<feature type="compositionally biased region" description="Polar residues" evidence="6">
    <location>
        <begin position="230"/>
        <end position="252"/>
    </location>
</feature>
<evidence type="ECO:0000256" key="3">
    <source>
        <dbReference type="ARBA" id="ARBA00022448"/>
    </source>
</evidence>
<reference evidence="8" key="2">
    <citation type="submission" date="2025-05" db="UniProtKB">
        <authorList>
            <consortium name="EnsemblMetazoa"/>
        </authorList>
    </citation>
    <scope>IDENTIFICATION</scope>
    <source>
        <strain evidence="8">Foshan</strain>
    </source>
</reference>
<dbReference type="Pfam" id="PF22651">
    <property type="entry name" value="OBP47_like"/>
    <property type="match status" value="1"/>
</dbReference>
<reference evidence="9" key="1">
    <citation type="journal article" date="2015" name="Proc. Natl. Acad. Sci. U.S.A.">
        <title>Genome sequence of the Asian Tiger mosquito, Aedes albopictus, reveals insights into its biology, genetics, and evolution.</title>
        <authorList>
            <person name="Chen X.G."/>
            <person name="Jiang X."/>
            <person name="Gu J."/>
            <person name="Xu M."/>
            <person name="Wu Y."/>
            <person name="Deng Y."/>
            <person name="Zhang C."/>
            <person name="Bonizzoni M."/>
            <person name="Dermauw W."/>
            <person name="Vontas J."/>
            <person name="Armbruster P."/>
            <person name="Huang X."/>
            <person name="Yang Y."/>
            <person name="Zhang H."/>
            <person name="He W."/>
            <person name="Peng H."/>
            <person name="Liu Y."/>
            <person name="Wu K."/>
            <person name="Chen J."/>
            <person name="Lirakis M."/>
            <person name="Topalis P."/>
            <person name="Van Leeuwen T."/>
            <person name="Hall A.B."/>
            <person name="Jiang X."/>
            <person name="Thorpe C."/>
            <person name="Mueller R.L."/>
            <person name="Sun C."/>
            <person name="Waterhouse R.M."/>
            <person name="Yan G."/>
            <person name="Tu Z.J."/>
            <person name="Fang X."/>
            <person name="James A.A."/>
        </authorList>
    </citation>
    <scope>NUCLEOTIDE SEQUENCE [LARGE SCALE GENOMIC DNA]</scope>
    <source>
        <strain evidence="9">Foshan</strain>
    </source>
</reference>
<evidence type="ECO:0000313" key="8">
    <source>
        <dbReference type="EnsemblMetazoa" id="AALFPA23_002748.P2741"/>
    </source>
</evidence>
<dbReference type="Proteomes" id="UP000069940">
    <property type="component" value="Unassembled WGS sequence"/>
</dbReference>
<evidence type="ECO:0000256" key="2">
    <source>
        <dbReference type="ARBA" id="ARBA00008098"/>
    </source>
</evidence>
<proteinExistence type="inferred from homology"/>
<comment type="similarity">
    <text evidence="2">Belongs to the PBP/GOBP family.</text>
</comment>
<name>A0ABM1XTN2_AEDAL</name>
<protein>
    <recommendedName>
        <fullName evidence="7">OBP47-like domain-containing protein</fullName>
    </recommendedName>
</protein>
<organism evidence="8 9">
    <name type="scientific">Aedes albopictus</name>
    <name type="common">Asian tiger mosquito</name>
    <name type="synonym">Stegomyia albopicta</name>
    <dbReference type="NCBI Taxonomy" id="7160"/>
    <lineage>
        <taxon>Eukaryota</taxon>
        <taxon>Metazoa</taxon>
        <taxon>Ecdysozoa</taxon>
        <taxon>Arthropoda</taxon>
        <taxon>Hexapoda</taxon>
        <taxon>Insecta</taxon>
        <taxon>Pterygota</taxon>
        <taxon>Neoptera</taxon>
        <taxon>Endopterygota</taxon>
        <taxon>Diptera</taxon>
        <taxon>Nematocera</taxon>
        <taxon>Culicoidea</taxon>
        <taxon>Culicidae</taxon>
        <taxon>Culicinae</taxon>
        <taxon>Aedini</taxon>
        <taxon>Aedes</taxon>
        <taxon>Stegomyia</taxon>
    </lineage>
</organism>
<dbReference type="GeneID" id="109409808"/>
<dbReference type="Gene3D" id="1.10.238.270">
    <property type="match status" value="1"/>
</dbReference>
<dbReference type="PANTHER" id="PTHR21066">
    <property type="entry name" value="ODORANT-BINDING PROTEIN 59A-RELATED"/>
    <property type="match status" value="1"/>
</dbReference>
<evidence type="ECO:0000313" key="9">
    <source>
        <dbReference type="Proteomes" id="UP000069940"/>
    </source>
</evidence>
<accession>A0ABM1XTN2</accession>
<dbReference type="RefSeq" id="XP_029727564.1">
    <property type="nucleotide sequence ID" value="XM_029871704.2"/>
</dbReference>
<dbReference type="InterPro" id="IPR054577">
    <property type="entry name" value="OBP47-like_dom"/>
</dbReference>
<feature type="region of interest" description="Disordered" evidence="6">
    <location>
        <begin position="226"/>
        <end position="252"/>
    </location>
</feature>
<sequence>MLMADVRKVQLSTGESVIMVVQSVALLLLIAGTVLLVSADPNPACMKLPDVKGLKGSRSCCTFPRLAELKSMEECWKEITSKKEPEMVKLCKPLQCMFKRFNVLKANDTLDRTAAERYLDNRLKNSTEWLKLTKSILLDQCMPMVERDYAKMVQFFRTNRMELPEPSQCSLKPMFVVICFSAMAFAKCPASSSSQSPICDEWKKYTNTCTGNAEDILQTFKLLDRMPTGGNKTQPRTTEQPKLTTGRNLTTT</sequence>
<keyword evidence="3" id="KW-0813">Transport</keyword>